<accession>A0A418QQL2</accession>
<dbReference type="RefSeq" id="WP_119656904.1">
    <property type="nucleotide sequence ID" value="NZ_JBHUOI010000011.1"/>
</dbReference>
<comment type="caution">
    <text evidence="5">The sequence shown here is derived from an EMBL/GenBank/DDBJ whole genome shotgun (WGS) entry which is preliminary data.</text>
</comment>
<evidence type="ECO:0000313" key="6">
    <source>
        <dbReference type="Proteomes" id="UP000284250"/>
    </source>
</evidence>
<dbReference type="GO" id="GO:0019825">
    <property type="term" value="F:oxygen binding"/>
    <property type="evidence" value="ECO:0007669"/>
    <property type="project" value="InterPro"/>
</dbReference>
<proteinExistence type="predicted"/>
<dbReference type="SUPFAM" id="SSF46458">
    <property type="entry name" value="Globin-like"/>
    <property type="match status" value="1"/>
</dbReference>
<keyword evidence="6" id="KW-1185">Reference proteome</keyword>
<dbReference type="Proteomes" id="UP000284250">
    <property type="component" value="Unassembled WGS sequence"/>
</dbReference>
<dbReference type="Gene3D" id="1.10.490.10">
    <property type="entry name" value="Globins"/>
    <property type="match status" value="1"/>
</dbReference>
<keyword evidence="4" id="KW-0408">Iron</keyword>
<reference evidence="5 6" key="2">
    <citation type="submission" date="2019-01" db="EMBL/GenBank/DDBJ databases">
        <title>Hymenobacter humicola sp. nov., isolated from soils in Antarctica.</title>
        <authorList>
            <person name="Sedlacek I."/>
            <person name="Holochova P."/>
            <person name="Kralova S."/>
            <person name="Pantucek R."/>
            <person name="Stankova E."/>
            <person name="Vrbovska V."/>
            <person name="Kristofova L."/>
            <person name="Svec P."/>
            <person name="Busse H.-J."/>
        </authorList>
    </citation>
    <scope>NUCLEOTIDE SEQUENCE [LARGE SCALE GENOMIC DNA]</scope>
    <source>
        <strain evidence="5 6">CCM 8852</strain>
    </source>
</reference>
<evidence type="ECO:0000256" key="4">
    <source>
        <dbReference type="ARBA" id="ARBA00023004"/>
    </source>
</evidence>
<dbReference type="CDD" id="cd08916">
    <property type="entry name" value="TrHb3_P"/>
    <property type="match status" value="1"/>
</dbReference>
<dbReference type="InterPro" id="IPR009050">
    <property type="entry name" value="Globin-like_sf"/>
</dbReference>
<dbReference type="Pfam" id="PF01152">
    <property type="entry name" value="Bac_globin"/>
    <property type="match status" value="1"/>
</dbReference>
<sequence>MTSDTLPDIQTEADIKALVDRFYDRVNADPLLGPVFNEMAHVNWAAHLPRMYDFWSGLLLHTNRYQGQPFAKHIPLPISGEHFQQWLHLFCHTVDALFAGPVADEARLRAGSIAHVFETRLRTLHDPLSIL</sequence>
<gene>
    <name evidence="5" type="ORF">D0T11_16490</name>
</gene>
<dbReference type="InterPro" id="IPR001486">
    <property type="entry name" value="Hemoglobin_trunc"/>
</dbReference>
<dbReference type="AlphaFoldDB" id="A0A418QQL2"/>
<dbReference type="OrthoDB" id="25954at2"/>
<evidence type="ECO:0000256" key="2">
    <source>
        <dbReference type="ARBA" id="ARBA00022617"/>
    </source>
</evidence>
<keyword evidence="3" id="KW-0479">Metal-binding</keyword>
<evidence type="ECO:0000256" key="3">
    <source>
        <dbReference type="ARBA" id="ARBA00022723"/>
    </source>
</evidence>
<dbReference type="GO" id="GO:0046872">
    <property type="term" value="F:metal ion binding"/>
    <property type="evidence" value="ECO:0007669"/>
    <property type="project" value="UniProtKB-KW"/>
</dbReference>
<dbReference type="InterPro" id="IPR012292">
    <property type="entry name" value="Globin/Proto"/>
</dbReference>
<dbReference type="EMBL" id="QYCN01000029">
    <property type="protein sequence ID" value="RIY07537.1"/>
    <property type="molecule type" value="Genomic_DNA"/>
</dbReference>
<name>A0A418QQL2_9BACT</name>
<organism evidence="5 6">
    <name type="scientific">Hymenobacter rubripertinctus</name>
    <dbReference type="NCBI Taxonomy" id="2029981"/>
    <lineage>
        <taxon>Bacteria</taxon>
        <taxon>Pseudomonadati</taxon>
        <taxon>Bacteroidota</taxon>
        <taxon>Cytophagia</taxon>
        <taxon>Cytophagales</taxon>
        <taxon>Hymenobacteraceae</taxon>
        <taxon>Hymenobacter</taxon>
    </lineage>
</organism>
<evidence type="ECO:0000313" key="5">
    <source>
        <dbReference type="EMBL" id="RIY07537.1"/>
    </source>
</evidence>
<keyword evidence="1" id="KW-0813">Transport</keyword>
<dbReference type="GO" id="GO:0020037">
    <property type="term" value="F:heme binding"/>
    <property type="evidence" value="ECO:0007669"/>
    <property type="project" value="InterPro"/>
</dbReference>
<protein>
    <submittedName>
        <fullName evidence="5">Group III truncated hemoglobin</fullName>
    </submittedName>
</protein>
<keyword evidence="2" id="KW-0349">Heme</keyword>
<evidence type="ECO:0000256" key="1">
    <source>
        <dbReference type="ARBA" id="ARBA00022448"/>
    </source>
</evidence>
<reference evidence="5 6" key="1">
    <citation type="submission" date="2018-09" db="EMBL/GenBank/DDBJ databases">
        <authorList>
            <person name="Zeman M."/>
            <person name="Pardy F."/>
        </authorList>
    </citation>
    <scope>NUCLEOTIDE SEQUENCE [LARGE SCALE GENOMIC DNA]</scope>
    <source>
        <strain evidence="5 6">CCM 8852</strain>
    </source>
</reference>